<gene>
    <name evidence="3" type="ORF">J2D75_11890</name>
</gene>
<proteinExistence type="predicted"/>
<comment type="caution">
    <text evidence="3">The sequence shown here is derived from an EMBL/GenBank/DDBJ whole genome shotgun (WGS) entry which is preliminary data.</text>
</comment>
<evidence type="ECO:0000256" key="1">
    <source>
        <dbReference type="SAM" id="Phobius"/>
    </source>
</evidence>
<evidence type="ECO:0000313" key="3">
    <source>
        <dbReference type="EMBL" id="MBO1329173.1"/>
    </source>
</evidence>
<dbReference type="Proteomes" id="UP000664399">
    <property type="component" value="Unassembled WGS sequence"/>
</dbReference>
<feature type="transmembrane region" description="Helical" evidence="1">
    <location>
        <begin position="6"/>
        <end position="29"/>
    </location>
</feature>
<protein>
    <submittedName>
        <fullName evidence="3">Pilus assembly protein</fullName>
    </submittedName>
</protein>
<name>A0ABS3LP86_9PROT</name>
<feature type="domain" description="TadE-like" evidence="2">
    <location>
        <begin position="5"/>
        <end position="44"/>
    </location>
</feature>
<dbReference type="Pfam" id="PF07811">
    <property type="entry name" value="TadE"/>
    <property type="match status" value="1"/>
</dbReference>
<keyword evidence="4" id="KW-1185">Reference proteome</keyword>
<keyword evidence="1" id="KW-0472">Membrane</keyword>
<evidence type="ECO:0000259" key="2">
    <source>
        <dbReference type="Pfam" id="PF07811"/>
    </source>
</evidence>
<sequence length="135" mass="14060">MDNRGVVAIITAIVLPVFLLLGAMGLDLARGYIVKQRLQTGADAVGSLVAAQMRTLGADTPPDATCAHSGQIFAANFNPNTLFHAAVTPPACVYDPALKQVVITTAASVPLVFGALLHRDTLRLVARAYVALPPA</sequence>
<dbReference type="RefSeq" id="WP_207855038.1">
    <property type="nucleotide sequence ID" value="NZ_JAFVMG010000015.1"/>
</dbReference>
<keyword evidence="1" id="KW-0812">Transmembrane</keyword>
<evidence type="ECO:0000313" key="4">
    <source>
        <dbReference type="Proteomes" id="UP000664399"/>
    </source>
</evidence>
<dbReference type="EMBL" id="JAFVMG010000015">
    <property type="protein sequence ID" value="MBO1329173.1"/>
    <property type="molecule type" value="Genomic_DNA"/>
</dbReference>
<keyword evidence="1" id="KW-1133">Transmembrane helix</keyword>
<accession>A0ABS3LP86</accession>
<reference evidence="3 4" key="1">
    <citation type="submission" date="2021-03" db="EMBL/GenBank/DDBJ databases">
        <title>The complete genome sequence of Acetobacter suratthaniensis TBRC 1719.</title>
        <authorList>
            <person name="Charoenyingcharoen P."/>
            <person name="Yukphan P."/>
        </authorList>
    </citation>
    <scope>NUCLEOTIDE SEQUENCE [LARGE SCALE GENOMIC DNA]</scope>
    <source>
        <strain evidence="3 4">TBRC 1719</strain>
    </source>
</reference>
<organism evidence="3 4">
    <name type="scientific">Acetobacter suratthaniensis</name>
    <dbReference type="NCBI Taxonomy" id="1502841"/>
    <lineage>
        <taxon>Bacteria</taxon>
        <taxon>Pseudomonadati</taxon>
        <taxon>Pseudomonadota</taxon>
        <taxon>Alphaproteobacteria</taxon>
        <taxon>Acetobacterales</taxon>
        <taxon>Acetobacteraceae</taxon>
        <taxon>Acetobacter</taxon>
    </lineage>
</organism>
<dbReference type="InterPro" id="IPR012495">
    <property type="entry name" value="TadE-like_dom"/>
</dbReference>